<gene>
    <name evidence="1" type="ORF">IWW38_003817</name>
</gene>
<evidence type="ECO:0000313" key="1">
    <source>
        <dbReference type="EMBL" id="KAJ2891011.1"/>
    </source>
</evidence>
<name>A0ACC1LZK2_9FUNG</name>
<reference evidence="1" key="1">
    <citation type="submission" date="2022-07" db="EMBL/GenBank/DDBJ databases">
        <title>Phylogenomic reconstructions and comparative analyses of Kickxellomycotina fungi.</title>
        <authorList>
            <person name="Reynolds N.K."/>
            <person name="Stajich J.E."/>
            <person name="Barry K."/>
            <person name="Grigoriev I.V."/>
            <person name="Crous P."/>
            <person name="Smith M.E."/>
        </authorList>
    </citation>
    <scope>NUCLEOTIDE SEQUENCE</scope>
    <source>
        <strain evidence="1">CBS 190363</strain>
    </source>
</reference>
<organism evidence="1 2">
    <name type="scientific">Coemansia aciculifera</name>
    <dbReference type="NCBI Taxonomy" id="417176"/>
    <lineage>
        <taxon>Eukaryota</taxon>
        <taxon>Fungi</taxon>
        <taxon>Fungi incertae sedis</taxon>
        <taxon>Zoopagomycota</taxon>
        <taxon>Kickxellomycotina</taxon>
        <taxon>Kickxellomycetes</taxon>
        <taxon>Kickxellales</taxon>
        <taxon>Kickxellaceae</taxon>
        <taxon>Coemansia</taxon>
    </lineage>
</organism>
<accession>A0ACC1LZK2</accession>
<protein>
    <submittedName>
        <fullName evidence="1">Uncharacterized protein</fullName>
    </submittedName>
</protein>
<proteinExistence type="predicted"/>
<evidence type="ECO:0000313" key="2">
    <source>
        <dbReference type="Proteomes" id="UP001139981"/>
    </source>
</evidence>
<keyword evidence="2" id="KW-1185">Reference proteome</keyword>
<dbReference type="Proteomes" id="UP001139981">
    <property type="component" value="Unassembled WGS sequence"/>
</dbReference>
<dbReference type="EMBL" id="JANBVB010001128">
    <property type="protein sequence ID" value="KAJ2891011.1"/>
    <property type="molecule type" value="Genomic_DNA"/>
</dbReference>
<comment type="caution">
    <text evidence="1">The sequence shown here is derived from an EMBL/GenBank/DDBJ whole genome shotgun (WGS) entry which is preliminary data.</text>
</comment>
<sequence>MSIVIGTSYVWNIVTATVMGLQTAAMAGCASRQKERLGLPHSAEVGSRSTEKLSDEENDEFSRFQKVHQAHVEYLPLAQSSVLLAGLFYPKLAAYAGAAYVVGRFVYSFGYIRSGPDARKWGVCLICPSIVTLLGASFYGSFKALALV</sequence>